<dbReference type="EMBL" id="JACHLI010000021">
    <property type="protein sequence ID" value="MBB4865762.1"/>
    <property type="molecule type" value="Genomic_DNA"/>
</dbReference>
<evidence type="ECO:0000313" key="1">
    <source>
        <dbReference type="EMBL" id="MBB4865762.1"/>
    </source>
</evidence>
<accession>A0A7W7P3Z2</accession>
<protein>
    <recommendedName>
        <fullName evidence="3">CdiI immunity protein domain-containing protein</fullName>
    </recommendedName>
</protein>
<dbReference type="AlphaFoldDB" id="A0A7W7P3Z2"/>
<dbReference type="RefSeq" id="WP_184593593.1">
    <property type="nucleotide sequence ID" value="NZ_JACHLI010000021.1"/>
</dbReference>
<name>A0A7W7P3Z2_PSENT</name>
<proteinExistence type="predicted"/>
<evidence type="ECO:0008006" key="3">
    <source>
        <dbReference type="Google" id="ProtNLM"/>
    </source>
</evidence>
<reference evidence="1 2" key="1">
    <citation type="submission" date="2020-08" db="EMBL/GenBank/DDBJ databases">
        <title>Functional genomics of gut bacteria from endangered species of beetles.</title>
        <authorList>
            <person name="Carlos-Shanley C."/>
        </authorList>
    </citation>
    <scope>NUCLEOTIDE SEQUENCE [LARGE SCALE GENOMIC DNA]</scope>
    <source>
        <strain evidence="1 2">S00179</strain>
    </source>
</reference>
<organism evidence="1 2">
    <name type="scientific">Pseudomonas nitroreducens</name>
    <dbReference type="NCBI Taxonomy" id="46680"/>
    <lineage>
        <taxon>Bacteria</taxon>
        <taxon>Pseudomonadati</taxon>
        <taxon>Pseudomonadota</taxon>
        <taxon>Gammaproteobacteria</taxon>
        <taxon>Pseudomonadales</taxon>
        <taxon>Pseudomonadaceae</taxon>
        <taxon>Pseudomonas</taxon>
    </lineage>
</organism>
<evidence type="ECO:0000313" key="2">
    <source>
        <dbReference type="Proteomes" id="UP000566995"/>
    </source>
</evidence>
<dbReference type="Proteomes" id="UP000566995">
    <property type="component" value="Unassembled WGS sequence"/>
</dbReference>
<comment type="caution">
    <text evidence="1">The sequence shown here is derived from an EMBL/GenBank/DDBJ whole genome shotgun (WGS) entry which is preliminary data.</text>
</comment>
<sequence length="92" mass="10611">MEIKYPVLRNLLISVFSVEVGLSEELEMAFTECYLQNTEVRLALRDELIAFEASGESWRELLDNESWCVAPTDSEDEAREYIMEIFGARVLS</sequence>
<gene>
    <name evidence="1" type="ORF">HNP46_004663</name>
</gene>